<dbReference type="HOGENOM" id="CLU_048251_4_1_9"/>
<keyword evidence="4" id="KW-1185">Reference proteome</keyword>
<name>I5AU14_EUBC6</name>
<reference evidence="3 4" key="1">
    <citation type="submission" date="2010-08" db="EMBL/GenBank/DDBJ databases">
        <authorList>
            <consortium name="US DOE Joint Genome Institute (JGI-PGF)"/>
            <person name="Lucas S."/>
            <person name="Copeland A."/>
            <person name="Lapidus A."/>
            <person name="Cheng J.-F."/>
            <person name="Bruce D."/>
            <person name="Goodwin L."/>
            <person name="Pitluck S."/>
            <person name="Land M.L."/>
            <person name="Hauser L."/>
            <person name="Chang Y.-J."/>
            <person name="Anderson I.J."/>
            <person name="Johnson E."/>
            <person name="Mulhopadhyay B."/>
            <person name="Kyrpides N."/>
            <person name="Woyke T.J."/>
        </authorList>
    </citation>
    <scope>NUCLEOTIDE SEQUENCE [LARGE SCALE GENOMIC DNA]</scope>
    <source>
        <strain evidence="3 4">6</strain>
    </source>
</reference>
<dbReference type="PANTHER" id="PTHR33434">
    <property type="entry name" value="DEGV DOMAIN-CONTAINING PROTEIN DR_1986-RELATED"/>
    <property type="match status" value="1"/>
</dbReference>
<dbReference type="InterPro" id="IPR003797">
    <property type="entry name" value="DegV"/>
</dbReference>
<evidence type="ECO:0000313" key="3">
    <source>
        <dbReference type="EMBL" id="EIM57287.1"/>
    </source>
</evidence>
<accession>I5AU14</accession>
<dbReference type="GO" id="GO:0008289">
    <property type="term" value="F:lipid binding"/>
    <property type="evidence" value="ECO:0007669"/>
    <property type="project" value="UniProtKB-KW"/>
</dbReference>
<dbReference type="OrthoDB" id="9780660at2"/>
<gene>
    <name evidence="3" type="ORF">EubceDRAFT1_1491</name>
</gene>
<dbReference type="PANTHER" id="PTHR33434:SF3">
    <property type="entry name" value="DEGV DOMAIN-CONTAINING PROTEIN YITS"/>
    <property type="match status" value="1"/>
</dbReference>
<dbReference type="Gene3D" id="3.40.50.10440">
    <property type="entry name" value="Dihydroxyacetone kinase, domain 1"/>
    <property type="match status" value="1"/>
</dbReference>
<organism evidence="3 4">
    <name type="scientific">Eubacterium cellulosolvens (strain ATCC 43171 / JCM 9499 / 6)</name>
    <name type="common">Cillobacterium cellulosolvens</name>
    <dbReference type="NCBI Taxonomy" id="633697"/>
    <lineage>
        <taxon>Bacteria</taxon>
        <taxon>Bacillati</taxon>
        <taxon>Bacillota</taxon>
        <taxon>Clostridia</taxon>
        <taxon>Eubacteriales</taxon>
        <taxon>Eubacteriaceae</taxon>
        <taxon>Eubacterium</taxon>
    </lineage>
</organism>
<dbReference type="SUPFAM" id="SSF82549">
    <property type="entry name" value="DAK1/DegV-like"/>
    <property type="match status" value="1"/>
</dbReference>
<evidence type="ECO:0000313" key="4">
    <source>
        <dbReference type="Proteomes" id="UP000005753"/>
    </source>
</evidence>
<reference evidence="3 4" key="2">
    <citation type="submission" date="2012-02" db="EMBL/GenBank/DDBJ databases">
        <title>Improved High-Quality Draft sequence of Eubacterium cellulosolvens 6.</title>
        <authorList>
            <consortium name="US DOE Joint Genome Institute"/>
            <person name="Lucas S."/>
            <person name="Han J."/>
            <person name="Lapidus A."/>
            <person name="Cheng J.-F."/>
            <person name="Goodwin L."/>
            <person name="Pitluck S."/>
            <person name="Peters L."/>
            <person name="Mikhailova N."/>
            <person name="Gu W."/>
            <person name="Detter J.C."/>
            <person name="Han C."/>
            <person name="Tapia R."/>
            <person name="Land M."/>
            <person name="Hauser L."/>
            <person name="Kyrpides N."/>
            <person name="Ivanova N."/>
            <person name="Pagani I."/>
            <person name="Johnson E."/>
            <person name="Mukhopadhyay B."/>
            <person name="Anderson I."/>
            <person name="Woyke T."/>
        </authorList>
    </citation>
    <scope>NUCLEOTIDE SEQUENCE [LARGE SCALE GENOMIC DNA]</scope>
    <source>
        <strain evidence="3 4">6</strain>
    </source>
</reference>
<proteinExistence type="predicted"/>
<evidence type="ECO:0000256" key="1">
    <source>
        <dbReference type="ARBA" id="ARBA00003238"/>
    </source>
</evidence>
<dbReference type="EMBL" id="CM001487">
    <property type="protein sequence ID" value="EIM57287.1"/>
    <property type="molecule type" value="Genomic_DNA"/>
</dbReference>
<comment type="function">
    <text evidence="1">May bind long-chain fatty acids, such as palmitate, and may play a role in lipid transport or fatty acid metabolism.</text>
</comment>
<dbReference type="Pfam" id="PF02645">
    <property type="entry name" value="DegV"/>
    <property type="match status" value="1"/>
</dbReference>
<dbReference type="NCBIfam" id="TIGR00762">
    <property type="entry name" value="DegV"/>
    <property type="match status" value="1"/>
</dbReference>
<dbReference type="eggNOG" id="COG1307">
    <property type="taxonomic scope" value="Bacteria"/>
</dbReference>
<dbReference type="Proteomes" id="UP000005753">
    <property type="component" value="Chromosome"/>
</dbReference>
<dbReference type="InterPro" id="IPR043168">
    <property type="entry name" value="DegV_C"/>
</dbReference>
<protein>
    <submittedName>
        <fullName evidence="3">EDD domain protein, DegV family</fullName>
    </submittedName>
</protein>
<dbReference type="PROSITE" id="PS51482">
    <property type="entry name" value="DEGV"/>
    <property type="match status" value="1"/>
</dbReference>
<dbReference type="STRING" id="633697.EubceDRAFT1_1491"/>
<dbReference type="Gene3D" id="3.30.1180.10">
    <property type="match status" value="1"/>
</dbReference>
<keyword evidence="2" id="KW-0446">Lipid-binding</keyword>
<evidence type="ECO:0000256" key="2">
    <source>
        <dbReference type="ARBA" id="ARBA00023121"/>
    </source>
</evidence>
<dbReference type="Gene3D" id="2.20.28.50">
    <property type="entry name" value="degv family protein"/>
    <property type="match status" value="1"/>
</dbReference>
<dbReference type="InterPro" id="IPR050270">
    <property type="entry name" value="DegV_domain_contain"/>
</dbReference>
<sequence length="297" mass="33388">MFQVFVDSAANIPATIVKEYGIHVISFVNMVNGEPLVCFNPDLTEEQEREEGRKYYDAIRQGAEVKTSLISTGTFEDEFRPVLEAGEDIIYFSLSHGISGNYNAARIAVEELAEEFPERKIRLVDSLNASLAQGILGIYAVEMREKGEDIDTIADRLQEYAHKMNGLFTVEDLKYLSRTGRLSNAKAFVGNILGIKPILKGSKEGVIVAFQKVRTRKRSLATIIDLVVKNIENPEDQIIGIAHADCYEESLYVMEQIQEKVKVRRFINTSYDYCTGSHVGPGTIALFFMAKDRELDQ</sequence>
<dbReference type="AlphaFoldDB" id="I5AU14"/>